<dbReference type="SUPFAM" id="SSF51556">
    <property type="entry name" value="Metallo-dependent hydrolases"/>
    <property type="match status" value="1"/>
</dbReference>
<dbReference type="InterPro" id="IPR011059">
    <property type="entry name" value="Metal-dep_hydrolase_composite"/>
</dbReference>
<keyword evidence="2 7" id="KW-0479">Metal-binding</keyword>
<feature type="binding site" evidence="7">
    <location>
        <position position="87"/>
    </location>
    <ligand>
        <name>Fe(3+)</name>
        <dbReference type="ChEBI" id="CHEBI:29034"/>
    </ligand>
</feature>
<keyword evidence="4 7" id="KW-0369">Histidine metabolism</keyword>
<evidence type="ECO:0000256" key="2">
    <source>
        <dbReference type="ARBA" id="ARBA00022723"/>
    </source>
</evidence>
<comment type="function">
    <text evidence="7">Catalyzes the hydrolytic cleavage of the carbon-nitrogen bond in imidazolone-5-propanoate to yield N-formimidoyl-L-glutamate. It is the third step in the universal histidine degradation pathway.</text>
</comment>
<organism evidence="9 10">
    <name type="scientific">Paenibacillus cremeus</name>
    <dbReference type="NCBI Taxonomy" id="2163881"/>
    <lineage>
        <taxon>Bacteria</taxon>
        <taxon>Bacillati</taxon>
        <taxon>Bacillota</taxon>
        <taxon>Bacilli</taxon>
        <taxon>Bacillales</taxon>
        <taxon>Paenibacillaceae</taxon>
        <taxon>Paenibacillus</taxon>
    </lineage>
</organism>
<feature type="binding site" evidence="7">
    <location>
        <position position="96"/>
    </location>
    <ligand>
        <name>4-imidazolone-5-propanoate</name>
        <dbReference type="ChEBI" id="CHEBI:77893"/>
    </ligand>
</feature>
<evidence type="ECO:0000313" key="10">
    <source>
        <dbReference type="Proteomes" id="UP000317036"/>
    </source>
</evidence>
<dbReference type="GO" id="GO:0005737">
    <property type="term" value="C:cytoplasm"/>
    <property type="evidence" value="ECO:0007669"/>
    <property type="project" value="UniProtKB-SubCell"/>
</dbReference>
<feature type="binding site" evidence="7">
    <location>
        <position position="337"/>
    </location>
    <ligand>
        <name>N-formimidoyl-L-glutamate</name>
        <dbReference type="ChEBI" id="CHEBI:58928"/>
    </ligand>
</feature>
<evidence type="ECO:0000256" key="5">
    <source>
        <dbReference type="ARBA" id="ARBA00022833"/>
    </source>
</evidence>
<comment type="pathway">
    <text evidence="7">Amino-acid degradation; L-histidine degradation into L-glutamate; N-formimidoyl-L-glutamate from L-histidine: step 3/3.</text>
</comment>
<keyword evidence="3 7" id="KW-0378">Hydrolase</keyword>
<dbReference type="GO" id="GO:0008270">
    <property type="term" value="F:zinc ion binding"/>
    <property type="evidence" value="ECO:0007669"/>
    <property type="project" value="UniProtKB-UniRule"/>
</dbReference>
<dbReference type="Gene3D" id="3.20.20.140">
    <property type="entry name" value="Metal-dependent hydrolases"/>
    <property type="match status" value="1"/>
</dbReference>
<dbReference type="UniPathway" id="UPA00379">
    <property type="reaction ID" value="UER00551"/>
</dbReference>
<dbReference type="GO" id="GO:0050480">
    <property type="term" value="F:imidazolonepropionase activity"/>
    <property type="evidence" value="ECO:0007669"/>
    <property type="project" value="UniProtKB-UniRule"/>
</dbReference>
<reference evidence="9 10" key="1">
    <citation type="submission" date="2019-07" db="EMBL/GenBank/DDBJ databases">
        <authorList>
            <person name="Kim J."/>
        </authorList>
    </citation>
    <scope>NUCLEOTIDE SEQUENCE [LARGE SCALE GENOMIC DNA]</scope>
    <source>
        <strain evidence="9 10">JC52</strain>
    </source>
</reference>
<feature type="binding site" evidence="7">
    <location>
        <position position="260"/>
    </location>
    <ligand>
        <name>4-imidazolone-5-propanoate</name>
        <dbReference type="ChEBI" id="CHEBI:77893"/>
    </ligand>
</feature>
<dbReference type="Pfam" id="PF01979">
    <property type="entry name" value="Amidohydro_1"/>
    <property type="match status" value="1"/>
</dbReference>
<dbReference type="OrthoDB" id="9776455at2"/>
<name>A0A559JMD6_9BACL</name>
<dbReference type="GO" id="GO:0019557">
    <property type="term" value="P:L-histidine catabolic process to glutamate and formate"/>
    <property type="evidence" value="ECO:0007669"/>
    <property type="project" value="UniProtKB-UniPathway"/>
</dbReference>
<feature type="binding site" evidence="7">
    <location>
        <position position="159"/>
    </location>
    <ligand>
        <name>N-formimidoyl-L-glutamate</name>
        <dbReference type="ChEBI" id="CHEBI:58928"/>
    </ligand>
</feature>
<feature type="binding site" evidence="7">
    <location>
        <position position="89"/>
    </location>
    <ligand>
        <name>Fe(3+)</name>
        <dbReference type="ChEBI" id="CHEBI:29034"/>
    </ligand>
</feature>
<evidence type="ECO:0000256" key="4">
    <source>
        <dbReference type="ARBA" id="ARBA00022808"/>
    </source>
</evidence>
<feature type="binding site" evidence="7">
    <location>
        <position position="89"/>
    </location>
    <ligand>
        <name>Zn(2+)</name>
        <dbReference type="ChEBI" id="CHEBI:29105"/>
    </ligand>
</feature>
<gene>
    <name evidence="7" type="primary">hutI</name>
    <name evidence="9" type="ORF">FPZ49_32730</name>
</gene>
<comment type="catalytic activity">
    <reaction evidence="7">
        <text>4-imidazolone-5-propanoate + H2O = N-formimidoyl-L-glutamate</text>
        <dbReference type="Rhea" id="RHEA:23660"/>
        <dbReference type="ChEBI" id="CHEBI:15377"/>
        <dbReference type="ChEBI" id="CHEBI:58928"/>
        <dbReference type="ChEBI" id="CHEBI:77893"/>
        <dbReference type="EC" id="3.5.2.7"/>
    </reaction>
</comment>
<feature type="binding site" evidence="7">
    <location>
        <position position="257"/>
    </location>
    <ligand>
        <name>Fe(3+)</name>
        <dbReference type="ChEBI" id="CHEBI:29034"/>
    </ligand>
</feature>
<feature type="binding site" evidence="7">
    <location>
        <position position="87"/>
    </location>
    <ligand>
        <name>Zn(2+)</name>
        <dbReference type="ChEBI" id="CHEBI:29105"/>
    </ligand>
</feature>
<dbReference type="InterPro" id="IPR006680">
    <property type="entry name" value="Amidohydro-rel"/>
</dbReference>
<evidence type="ECO:0000259" key="8">
    <source>
        <dbReference type="Pfam" id="PF01979"/>
    </source>
</evidence>
<keyword evidence="5 7" id="KW-0862">Zinc</keyword>
<keyword evidence="10" id="KW-1185">Reference proteome</keyword>
<dbReference type="HAMAP" id="MF_00372">
    <property type="entry name" value="HutI"/>
    <property type="match status" value="1"/>
</dbReference>
<dbReference type="PANTHER" id="PTHR42752">
    <property type="entry name" value="IMIDAZOLONEPROPIONASE"/>
    <property type="match status" value="1"/>
</dbReference>
<dbReference type="GO" id="GO:0019556">
    <property type="term" value="P:L-histidine catabolic process to glutamate and formamide"/>
    <property type="evidence" value="ECO:0007669"/>
    <property type="project" value="UniProtKB-UniRule"/>
</dbReference>
<comment type="subcellular location">
    <subcellularLocation>
        <location evidence="7">Cytoplasm</location>
    </subcellularLocation>
</comment>
<feature type="binding site" evidence="7">
    <location>
        <position position="192"/>
    </location>
    <ligand>
        <name>4-imidazolone-5-propanoate</name>
        <dbReference type="ChEBI" id="CHEBI:77893"/>
    </ligand>
</feature>
<sequence length="430" mass="45956">MRSADRKVDLLITGIGRLVTPVGSHPRGGKEMAVLKEIPQAAIAIAGGRIVLADAEATVLRALGDAVIGEVLDAGGRLAMPGLVDAHTHLVHAGSREHESALKRSGVPYLEILARGGGILSTMKATRTASEQALYDQARRSLDEMLLQGTTTVEAKSGYGLCLEDELKQLSVTRELSKTHPIELVSTFMGAHAVPPEYQGRPDAYVELVVDVMLPKVAEAGLASFCDVFCERGVFTQEQSRRILTEAKRHGLRPKIHADELESLGGLQLAAEVGATSAEHLLVSDDAGLQALADGGVIPVLLPGTSFNLGLNKHARAREMMDQFHLPVTLATDYNPGSSPTESMQLIMALAQIHLRMTPEEIVTACTINAANAIGRGSEIGTLEAGKQADVVIFDVPTLAYLPYHFGINHTFGVIKKGRAAVWNRRLVQG</sequence>
<keyword evidence="6 7" id="KW-0408">Iron</keyword>
<evidence type="ECO:0000256" key="1">
    <source>
        <dbReference type="ARBA" id="ARBA00012864"/>
    </source>
</evidence>
<evidence type="ECO:0000256" key="6">
    <source>
        <dbReference type="ARBA" id="ARBA00023004"/>
    </source>
</evidence>
<evidence type="ECO:0000256" key="3">
    <source>
        <dbReference type="ARBA" id="ARBA00022801"/>
    </source>
</evidence>
<dbReference type="CDD" id="cd01296">
    <property type="entry name" value="Imidazolone-5PH"/>
    <property type="match status" value="1"/>
</dbReference>
<dbReference type="Proteomes" id="UP000317036">
    <property type="component" value="Unassembled WGS sequence"/>
</dbReference>
<dbReference type="SUPFAM" id="SSF51338">
    <property type="entry name" value="Composite domain of metallo-dependent hydrolases"/>
    <property type="match status" value="1"/>
</dbReference>
<feature type="domain" description="Amidohydrolase-related" evidence="8">
    <location>
        <begin position="79"/>
        <end position="416"/>
    </location>
</feature>
<feature type="binding site" evidence="7">
    <location>
        <position position="159"/>
    </location>
    <ligand>
        <name>4-imidazolone-5-propanoate</name>
        <dbReference type="ChEBI" id="CHEBI:77893"/>
    </ligand>
</feature>
<dbReference type="NCBIfam" id="TIGR01224">
    <property type="entry name" value="hutI"/>
    <property type="match status" value="1"/>
</dbReference>
<dbReference type="Gene3D" id="2.30.40.10">
    <property type="entry name" value="Urease, subunit C, domain 1"/>
    <property type="match status" value="1"/>
</dbReference>
<feature type="binding site" evidence="7">
    <location>
        <position position="335"/>
    </location>
    <ligand>
        <name>N-formimidoyl-L-glutamate</name>
        <dbReference type="ChEBI" id="CHEBI:58928"/>
    </ligand>
</feature>
<dbReference type="RefSeq" id="WP_144854496.1">
    <property type="nucleotide sequence ID" value="NZ_VNJI01000072.1"/>
</dbReference>
<dbReference type="PANTHER" id="PTHR42752:SF1">
    <property type="entry name" value="IMIDAZOLONEPROPIONASE-RELATED"/>
    <property type="match status" value="1"/>
</dbReference>
<accession>A0A559JMD6</accession>
<comment type="caution">
    <text evidence="9">The sequence shown here is derived from an EMBL/GenBank/DDBJ whole genome shotgun (WGS) entry which is preliminary data.</text>
</comment>
<feature type="binding site" evidence="7">
    <location>
        <position position="338"/>
    </location>
    <ligand>
        <name>4-imidazolone-5-propanoate</name>
        <dbReference type="ChEBI" id="CHEBI:77893"/>
    </ligand>
</feature>
<evidence type="ECO:0000256" key="7">
    <source>
        <dbReference type="HAMAP-Rule" id="MF_00372"/>
    </source>
</evidence>
<comment type="cofactor">
    <cofactor evidence="7">
        <name>Zn(2+)</name>
        <dbReference type="ChEBI" id="CHEBI:29105"/>
    </cofactor>
    <cofactor evidence="7">
        <name>Fe(3+)</name>
        <dbReference type="ChEBI" id="CHEBI:29034"/>
    </cofactor>
    <text evidence="7">Binds 1 zinc or iron ion per subunit.</text>
</comment>
<feature type="binding site" evidence="7">
    <location>
        <position position="257"/>
    </location>
    <ligand>
        <name>Zn(2+)</name>
        <dbReference type="ChEBI" id="CHEBI:29105"/>
    </ligand>
</feature>
<comment type="similarity">
    <text evidence="7">Belongs to the metallo-dependent hydrolases superfamily. HutI family.</text>
</comment>
<proteinExistence type="inferred from homology"/>
<dbReference type="FunFam" id="3.20.20.140:FF:000007">
    <property type="entry name" value="Imidazolonepropionase"/>
    <property type="match status" value="1"/>
</dbReference>
<evidence type="ECO:0000313" key="9">
    <source>
        <dbReference type="EMBL" id="TVY01041.1"/>
    </source>
</evidence>
<dbReference type="InterPro" id="IPR005920">
    <property type="entry name" value="HutI"/>
</dbReference>
<feature type="binding site" evidence="7">
    <location>
        <position position="333"/>
    </location>
    <ligand>
        <name>Zn(2+)</name>
        <dbReference type="ChEBI" id="CHEBI:29105"/>
    </ligand>
</feature>
<protein>
    <recommendedName>
        <fullName evidence="1 7">Imidazolonepropionase</fullName>
        <ecNumber evidence="1 7">3.5.2.7</ecNumber>
    </recommendedName>
    <alternativeName>
        <fullName evidence="7">Imidazolone-5-propionate hydrolase</fullName>
    </alternativeName>
</protein>
<dbReference type="GO" id="GO:0005506">
    <property type="term" value="F:iron ion binding"/>
    <property type="evidence" value="ECO:0007669"/>
    <property type="project" value="UniProtKB-UniRule"/>
</dbReference>
<feature type="binding site" evidence="7">
    <location>
        <position position="333"/>
    </location>
    <ligand>
        <name>Fe(3+)</name>
        <dbReference type="ChEBI" id="CHEBI:29034"/>
    </ligand>
</feature>
<dbReference type="EC" id="3.5.2.7" evidence="1 7"/>
<dbReference type="AlphaFoldDB" id="A0A559JMD6"/>
<dbReference type="EMBL" id="VNJI01000072">
    <property type="protein sequence ID" value="TVY01041.1"/>
    <property type="molecule type" value="Genomic_DNA"/>
</dbReference>
<dbReference type="InterPro" id="IPR032466">
    <property type="entry name" value="Metal_Hydrolase"/>
</dbReference>
<keyword evidence="7" id="KW-0963">Cytoplasm</keyword>